<keyword evidence="3" id="KW-0378">Hydrolase</keyword>
<dbReference type="Pfam" id="PF12146">
    <property type="entry name" value="Hydrolase_4"/>
    <property type="match status" value="1"/>
</dbReference>
<evidence type="ECO:0000256" key="1">
    <source>
        <dbReference type="SAM" id="MobiDB-lite"/>
    </source>
</evidence>
<organism evidence="3 4">
    <name type="scientific">Corallincola platygyrae</name>
    <dbReference type="NCBI Taxonomy" id="1193278"/>
    <lineage>
        <taxon>Bacteria</taxon>
        <taxon>Pseudomonadati</taxon>
        <taxon>Pseudomonadota</taxon>
        <taxon>Gammaproteobacteria</taxon>
        <taxon>Alteromonadales</taxon>
        <taxon>Psychromonadaceae</taxon>
        <taxon>Corallincola</taxon>
    </lineage>
</organism>
<name>A0ABW4XQR7_9GAMM</name>
<feature type="domain" description="Serine aminopeptidase S33" evidence="2">
    <location>
        <begin position="51"/>
        <end position="293"/>
    </location>
</feature>
<dbReference type="Proteomes" id="UP001597380">
    <property type="component" value="Unassembled WGS sequence"/>
</dbReference>
<dbReference type="PANTHER" id="PTHR11005">
    <property type="entry name" value="LYSOSOMAL ACID LIPASE-RELATED"/>
    <property type="match status" value="1"/>
</dbReference>
<keyword evidence="4" id="KW-1185">Reference proteome</keyword>
<evidence type="ECO:0000313" key="4">
    <source>
        <dbReference type="Proteomes" id="UP001597380"/>
    </source>
</evidence>
<evidence type="ECO:0000313" key="3">
    <source>
        <dbReference type="EMBL" id="MFD2097882.1"/>
    </source>
</evidence>
<dbReference type="EMBL" id="JBHUHT010000030">
    <property type="protein sequence ID" value="MFD2097882.1"/>
    <property type="molecule type" value="Genomic_DNA"/>
</dbReference>
<dbReference type="InterPro" id="IPR029058">
    <property type="entry name" value="AB_hydrolase_fold"/>
</dbReference>
<accession>A0ABW4XQR7</accession>
<dbReference type="GO" id="GO:0016787">
    <property type="term" value="F:hydrolase activity"/>
    <property type="evidence" value="ECO:0007669"/>
    <property type="project" value="UniProtKB-KW"/>
</dbReference>
<dbReference type="SUPFAM" id="SSF53474">
    <property type="entry name" value="alpha/beta-Hydrolases"/>
    <property type="match status" value="1"/>
</dbReference>
<protein>
    <submittedName>
        <fullName evidence="3">Alpha/beta fold hydrolase</fullName>
    </submittedName>
</protein>
<sequence>MSELRFESLEVTPVSGVTLHLRHIVAEDQQPPQRVQHEQQERQEQREQRAKKGAVLFIHGSIENGRIFYSNSGRGLACYLARLGYECYVADLRGRGDSKPKVARGADHGQWESVVEDIPALHKFVYDRHPEGVHWVSHSWGGTLTCASLVRFPELRPQVLSQTLFGVKRRITVRSPEYYFKMGVVWQGLAPLTCKLLGYFPAKPMKIGADNEPWGAIWQVTQWTKQLHWRCPLDGFDYADALQSQQASLASDPDSKYQLPRALFLAGQNDRVLGHPTDVQGFADELAGVQQQVTILSRQNGFKNDYGHIDMLVHRDAEQDHFTHVAEWLANSGLRRPD</sequence>
<dbReference type="Gene3D" id="3.40.50.1820">
    <property type="entry name" value="alpha/beta hydrolase"/>
    <property type="match status" value="2"/>
</dbReference>
<dbReference type="InterPro" id="IPR022742">
    <property type="entry name" value="Hydrolase_4"/>
</dbReference>
<reference evidence="4" key="1">
    <citation type="journal article" date="2019" name="Int. J. Syst. Evol. Microbiol.">
        <title>The Global Catalogue of Microorganisms (GCM) 10K type strain sequencing project: providing services to taxonomists for standard genome sequencing and annotation.</title>
        <authorList>
            <consortium name="The Broad Institute Genomics Platform"/>
            <consortium name="The Broad Institute Genome Sequencing Center for Infectious Disease"/>
            <person name="Wu L."/>
            <person name="Ma J."/>
        </authorList>
    </citation>
    <scope>NUCLEOTIDE SEQUENCE [LARGE SCALE GENOMIC DNA]</scope>
    <source>
        <strain evidence="4">CGMCC 1.10992</strain>
    </source>
</reference>
<comment type="caution">
    <text evidence="3">The sequence shown here is derived from an EMBL/GenBank/DDBJ whole genome shotgun (WGS) entry which is preliminary data.</text>
</comment>
<proteinExistence type="predicted"/>
<feature type="compositionally biased region" description="Basic and acidic residues" evidence="1">
    <location>
        <begin position="35"/>
        <end position="48"/>
    </location>
</feature>
<feature type="region of interest" description="Disordered" evidence="1">
    <location>
        <begin position="28"/>
        <end position="48"/>
    </location>
</feature>
<dbReference type="RefSeq" id="WP_345340019.1">
    <property type="nucleotide sequence ID" value="NZ_BAABLI010000013.1"/>
</dbReference>
<evidence type="ECO:0000259" key="2">
    <source>
        <dbReference type="Pfam" id="PF12146"/>
    </source>
</evidence>
<gene>
    <name evidence="3" type="ORF">ACFSJ3_17990</name>
</gene>